<dbReference type="SUPFAM" id="SSF57716">
    <property type="entry name" value="Glucocorticoid receptor-like (DNA-binding domain)"/>
    <property type="match status" value="1"/>
</dbReference>
<dbReference type="InterPro" id="IPR038630">
    <property type="entry name" value="L24e/L24_sf"/>
</dbReference>
<dbReference type="Pfam" id="PF01246">
    <property type="entry name" value="Ribosomal_L24e"/>
    <property type="match status" value="1"/>
</dbReference>
<keyword evidence="3" id="KW-0690">Ribosome biogenesis</keyword>
<feature type="domain" description="TRASH" evidence="5">
    <location>
        <begin position="6"/>
        <end position="44"/>
    </location>
</feature>
<keyword evidence="7" id="KW-1185">Reference proteome</keyword>
<dbReference type="InterPro" id="IPR011017">
    <property type="entry name" value="TRASH_dom"/>
</dbReference>
<dbReference type="OrthoDB" id="10262490at2759"/>
<dbReference type="CDD" id="cd00472">
    <property type="entry name" value="Ribosomal_L24e_L24"/>
    <property type="match status" value="1"/>
</dbReference>
<evidence type="ECO:0000256" key="4">
    <source>
        <dbReference type="ARBA" id="ARBA00023242"/>
    </source>
</evidence>
<dbReference type="PANTHER" id="PTHR10792:SF8">
    <property type="entry name" value="RIBOSOME BIOGENESIS PROTEIN RLP24-RELATED"/>
    <property type="match status" value="1"/>
</dbReference>
<sequence>MRIEKCWFCSANIYPANGIKFVRNDGTAFRFCRSKCIKLFKKRLNPRKVRWTKIYRKIHNKEIAEHPIYEYEKKCDTVDMYDRNRMIETINAIPNIQNTRQFIEDAFIRNRILAAQEKSKENDLEFIRKNEKLLHRDSESVINREKILNSKIKAKKAKNTQLEFN</sequence>
<dbReference type="AlphaFoldDB" id="A0A1X0QAW7"/>
<dbReference type="GO" id="GO:0005730">
    <property type="term" value="C:nucleolus"/>
    <property type="evidence" value="ECO:0007669"/>
    <property type="project" value="TreeGrafter"/>
</dbReference>
<evidence type="ECO:0000313" key="6">
    <source>
        <dbReference type="EMBL" id="ORD96862.1"/>
    </source>
</evidence>
<name>A0A1X0QAW7_9MICR</name>
<keyword evidence="4" id="KW-0539">Nucleus</keyword>
<reference evidence="6 7" key="1">
    <citation type="journal article" date="2017" name="Environ. Microbiol.">
        <title>Decay of the glycolytic pathway and adaptation to intranuclear parasitism within Enterocytozoonidae microsporidia.</title>
        <authorList>
            <person name="Wiredu Boakye D."/>
            <person name="Jaroenlak P."/>
            <person name="Prachumwat A."/>
            <person name="Williams T.A."/>
            <person name="Bateman K.S."/>
            <person name="Itsathitphaisarn O."/>
            <person name="Sritunyalucksana K."/>
            <person name="Paszkiewicz K.H."/>
            <person name="Moore K.A."/>
            <person name="Stentiford G.D."/>
            <person name="Williams B.A."/>
        </authorList>
    </citation>
    <scope>NUCLEOTIDE SEQUENCE [LARGE SCALE GENOMIC DNA]</scope>
    <source>
        <strain evidence="6 7">GB1</strain>
    </source>
</reference>
<accession>A0A1X0QAW7</accession>
<dbReference type="FunFam" id="2.30.170.20:FF:000001">
    <property type="entry name" value="probable ribosome biogenesis protein RLP24"/>
    <property type="match status" value="1"/>
</dbReference>
<dbReference type="InterPro" id="IPR056366">
    <property type="entry name" value="Ribosomal_eL24"/>
</dbReference>
<dbReference type="InterPro" id="IPR000988">
    <property type="entry name" value="Ribosomal_eL24-rel_N"/>
</dbReference>
<dbReference type="VEuPathDB" id="MicrosporidiaDB:A0H76_2710"/>
<protein>
    <submittedName>
        <fullName evidence="6">RLP24</fullName>
    </submittedName>
</protein>
<dbReference type="SMART" id="SM00746">
    <property type="entry name" value="TRASH"/>
    <property type="match status" value="1"/>
</dbReference>
<dbReference type="Gene3D" id="2.30.170.20">
    <property type="entry name" value="Ribosomal protein L24e"/>
    <property type="match status" value="1"/>
</dbReference>
<dbReference type="GO" id="GO:0042273">
    <property type="term" value="P:ribosomal large subunit biogenesis"/>
    <property type="evidence" value="ECO:0007669"/>
    <property type="project" value="TreeGrafter"/>
</dbReference>
<comment type="caution">
    <text evidence="6">The sequence shown here is derived from an EMBL/GenBank/DDBJ whole genome shotgun (WGS) entry which is preliminary data.</text>
</comment>
<comment type="similarity">
    <text evidence="2">Belongs to the eukaryotic ribosomal protein eL24 family.</text>
</comment>
<evidence type="ECO:0000313" key="7">
    <source>
        <dbReference type="Proteomes" id="UP000192356"/>
    </source>
</evidence>
<dbReference type="VEuPathDB" id="MicrosporidiaDB:HERIO_1234"/>
<dbReference type="PROSITE" id="PS01073">
    <property type="entry name" value="RIBOSOMAL_L24E"/>
    <property type="match status" value="1"/>
</dbReference>
<comment type="subcellular location">
    <subcellularLocation>
        <location evidence="1">Nucleus</location>
    </subcellularLocation>
</comment>
<dbReference type="PANTHER" id="PTHR10792">
    <property type="entry name" value="60S RIBOSOMAL PROTEIN L24"/>
    <property type="match status" value="1"/>
</dbReference>
<evidence type="ECO:0000256" key="3">
    <source>
        <dbReference type="ARBA" id="ARBA00022517"/>
    </source>
</evidence>
<proteinExistence type="inferred from homology"/>
<dbReference type="InterPro" id="IPR023442">
    <property type="entry name" value="Ribosomal_eL24_CS"/>
</dbReference>
<dbReference type="GO" id="GO:0003735">
    <property type="term" value="F:structural constituent of ribosome"/>
    <property type="evidence" value="ECO:0007669"/>
    <property type="project" value="InterPro"/>
</dbReference>
<evidence type="ECO:0000256" key="2">
    <source>
        <dbReference type="ARBA" id="ARBA00005647"/>
    </source>
</evidence>
<evidence type="ECO:0000259" key="5">
    <source>
        <dbReference type="SMART" id="SM00746"/>
    </source>
</evidence>
<gene>
    <name evidence="6" type="primary">RLP24</name>
    <name evidence="6" type="ORF">HERIO_1234</name>
</gene>
<dbReference type="Proteomes" id="UP000192356">
    <property type="component" value="Unassembled WGS sequence"/>
</dbReference>
<organism evidence="6 7">
    <name type="scientific">Hepatospora eriocheir</name>
    <dbReference type="NCBI Taxonomy" id="1081669"/>
    <lineage>
        <taxon>Eukaryota</taxon>
        <taxon>Fungi</taxon>
        <taxon>Fungi incertae sedis</taxon>
        <taxon>Microsporidia</taxon>
        <taxon>Hepatosporidae</taxon>
        <taxon>Hepatospora</taxon>
    </lineage>
</organism>
<evidence type="ECO:0000256" key="1">
    <source>
        <dbReference type="ARBA" id="ARBA00004123"/>
    </source>
</evidence>
<dbReference type="EMBL" id="LVKB01000057">
    <property type="protein sequence ID" value="ORD96862.1"/>
    <property type="molecule type" value="Genomic_DNA"/>
</dbReference>